<dbReference type="AlphaFoldDB" id="A0A4Y2K144"/>
<gene>
    <name evidence="2" type="ORF">AVEN_122412_1</name>
</gene>
<evidence type="ECO:0000313" key="2">
    <source>
        <dbReference type="EMBL" id="GBM95595.1"/>
    </source>
</evidence>
<organism evidence="2 3">
    <name type="scientific">Araneus ventricosus</name>
    <name type="common">Orbweaver spider</name>
    <name type="synonym">Epeira ventricosa</name>
    <dbReference type="NCBI Taxonomy" id="182803"/>
    <lineage>
        <taxon>Eukaryota</taxon>
        <taxon>Metazoa</taxon>
        <taxon>Ecdysozoa</taxon>
        <taxon>Arthropoda</taxon>
        <taxon>Chelicerata</taxon>
        <taxon>Arachnida</taxon>
        <taxon>Araneae</taxon>
        <taxon>Araneomorphae</taxon>
        <taxon>Entelegynae</taxon>
        <taxon>Araneoidea</taxon>
        <taxon>Araneidae</taxon>
        <taxon>Araneus</taxon>
    </lineage>
</organism>
<comment type="caution">
    <text evidence="2">The sequence shown here is derived from an EMBL/GenBank/DDBJ whole genome shotgun (WGS) entry which is preliminary data.</text>
</comment>
<reference evidence="2 3" key="1">
    <citation type="journal article" date="2019" name="Sci. Rep.">
        <title>Orb-weaving spider Araneus ventricosus genome elucidates the spidroin gene catalogue.</title>
        <authorList>
            <person name="Kono N."/>
            <person name="Nakamura H."/>
            <person name="Ohtoshi R."/>
            <person name="Moran D.A.P."/>
            <person name="Shinohara A."/>
            <person name="Yoshida Y."/>
            <person name="Fujiwara M."/>
            <person name="Mori M."/>
            <person name="Tomita M."/>
            <person name="Arakawa K."/>
        </authorList>
    </citation>
    <scope>NUCLEOTIDE SEQUENCE [LARGE SCALE GENOMIC DNA]</scope>
</reference>
<accession>A0A4Y2K144</accession>
<evidence type="ECO:0000313" key="3">
    <source>
        <dbReference type="Proteomes" id="UP000499080"/>
    </source>
</evidence>
<feature type="chain" id="PRO_5021251450" description="DUF19 domain-containing protein" evidence="1">
    <location>
        <begin position="19"/>
        <end position="202"/>
    </location>
</feature>
<dbReference type="EMBL" id="BGPR01004072">
    <property type="protein sequence ID" value="GBM95595.1"/>
    <property type="molecule type" value="Genomic_DNA"/>
</dbReference>
<dbReference type="Proteomes" id="UP000499080">
    <property type="component" value="Unassembled WGS sequence"/>
</dbReference>
<protein>
    <recommendedName>
        <fullName evidence="4">DUF19 domain-containing protein</fullName>
    </recommendedName>
</protein>
<sequence length="202" mass="23079">MKFLIFFSVAAVFGSVHCDVECFRGVFKECVREPVPQEKMTLCDEIQYQIECVYRKALKCKMPFWRDALELFNGVRVACTIKEWFDKDKACYIKAINDSVCVEPINEAMRDIKTNEDLIRANKKVCNLFEPYSNCVQEDVEKNCHSTVLSINLFNNIYKPLRGLSNSLCEQLIVPADEKDSRPDNFGVLNVYASVAAIFASG</sequence>
<evidence type="ECO:0008006" key="4">
    <source>
        <dbReference type="Google" id="ProtNLM"/>
    </source>
</evidence>
<keyword evidence="1" id="KW-0732">Signal</keyword>
<keyword evidence="3" id="KW-1185">Reference proteome</keyword>
<evidence type="ECO:0000256" key="1">
    <source>
        <dbReference type="SAM" id="SignalP"/>
    </source>
</evidence>
<feature type="signal peptide" evidence="1">
    <location>
        <begin position="1"/>
        <end position="18"/>
    </location>
</feature>
<proteinExistence type="predicted"/>
<name>A0A4Y2K144_ARAVE</name>